<accession>A0A2Z4PPD1</accession>
<proteinExistence type="predicted"/>
<dbReference type="Proteomes" id="UP000249898">
    <property type="component" value="Chromosome"/>
</dbReference>
<dbReference type="AlphaFoldDB" id="A0A2Z4PPD1"/>
<dbReference type="InterPro" id="IPR012337">
    <property type="entry name" value="RNaseH-like_sf"/>
</dbReference>
<gene>
    <name evidence="3" type="ORF">A8139_04200</name>
</gene>
<dbReference type="Pfam" id="PF13683">
    <property type="entry name" value="rve_3"/>
    <property type="match status" value="1"/>
</dbReference>
<evidence type="ECO:0000256" key="1">
    <source>
        <dbReference type="SAM" id="MobiDB-lite"/>
    </source>
</evidence>
<dbReference type="GO" id="GO:0015074">
    <property type="term" value="P:DNA integration"/>
    <property type="evidence" value="ECO:0007669"/>
    <property type="project" value="InterPro"/>
</dbReference>
<name>A0A2Z4PPD1_9GAMM</name>
<dbReference type="InterPro" id="IPR001584">
    <property type="entry name" value="Integrase_cat-core"/>
</dbReference>
<reference evidence="3 4" key="1">
    <citation type="submission" date="2016-06" db="EMBL/GenBank/DDBJ databases">
        <title>The sequenced genome of the ice-adhering bacterium Marinomonas primoryensis, from Antarctica.</title>
        <authorList>
            <person name="Graham L."/>
            <person name="Vance T.D.R."/>
            <person name="Davies P.L."/>
        </authorList>
    </citation>
    <scope>NUCLEOTIDE SEQUENCE [LARGE SCALE GENOMIC DNA]</scope>
    <source>
        <strain evidence="3 4">AceL</strain>
    </source>
</reference>
<sequence>MEKYQPDYPRRFQDYDHAQRWSQDYMTWYNTSHHHSSLGGFTPEQVFTGDYIDLTKIRQSALDQAYKAHPERFIKGPPKAAQPPTSVSINPIPDDADQEVIEKGVNFPTLPRAMQNAI</sequence>
<feature type="region of interest" description="Disordered" evidence="1">
    <location>
        <begin position="74"/>
        <end position="95"/>
    </location>
</feature>
<dbReference type="EMBL" id="CP016181">
    <property type="protein sequence ID" value="AWX99294.1"/>
    <property type="molecule type" value="Genomic_DNA"/>
</dbReference>
<evidence type="ECO:0000313" key="3">
    <source>
        <dbReference type="EMBL" id="AWX99294.1"/>
    </source>
</evidence>
<protein>
    <recommendedName>
        <fullName evidence="2">Integrase catalytic domain-containing protein</fullName>
    </recommendedName>
</protein>
<feature type="domain" description="Integrase catalytic" evidence="2">
    <location>
        <begin position="4"/>
        <end position="43"/>
    </location>
</feature>
<evidence type="ECO:0000259" key="2">
    <source>
        <dbReference type="Pfam" id="PF13683"/>
    </source>
</evidence>
<evidence type="ECO:0000313" key="4">
    <source>
        <dbReference type="Proteomes" id="UP000249898"/>
    </source>
</evidence>
<dbReference type="SUPFAM" id="SSF53098">
    <property type="entry name" value="Ribonuclease H-like"/>
    <property type="match status" value="1"/>
</dbReference>
<organism evidence="3 4">
    <name type="scientific">Marinomonas primoryensis</name>
    <dbReference type="NCBI Taxonomy" id="178399"/>
    <lineage>
        <taxon>Bacteria</taxon>
        <taxon>Pseudomonadati</taxon>
        <taxon>Pseudomonadota</taxon>
        <taxon>Gammaproteobacteria</taxon>
        <taxon>Oceanospirillales</taxon>
        <taxon>Oceanospirillaceae</taxon>
        <taxon>Marinomonas</taxon>
    </lineage>
</organism>